<dbReference type="STRING" id="75913.A0A0K0FP11"/>
<dbReference type="InterPro" id="IPR036291">
    <property type="entry name" value="NAD(P)-bd_dom_sf"/>
</dbReference>
<proteinExistence type="inferred from homology"/>
<dbReference type="Gene3D" id="3.40.50.720">
    <property type="entry name" value="NAD(P)-binding Rossmann-like Domain"/>
    <property type="match status" value="1"/>
</dbReference>
<dbReference type="Pfam" id="PF00106">
    <property type="entry name" value="adh_short"/>
    <property type="match status" value="1"/>
</dbReference>
<keyword evidence="2" id="KW-0560">Oxidoreductase</keyword>
<feature type="transmembrane region" description="Helical" evidence="3">
    <location>
        <begin position="264"/>
        <end position="282"/>
    </location>
</feature>
<sequence>MKGIRDKIQSTIIVLIKLIFLYIPKDILRYISLSQKDVTSKVIVITGASSGIGRRVAEILALEKGAYVVLIDVDKVNGEETEKGINDKKGRAKFYHCDVRDSKKLNEISSKIEKKCGKVDIVICNAAILYFALQHQLTEEQLRKAFDINVHGTLNTIRAFLPSMERRNEGQIATICSITGWAGESYGMAYCPTKFAVRGIMETLQMEFDDRGIDGVKTTTIYPYFVRTPMILSKGIHPTSRWIPFMSVNRCSRSVVDAILKEKVHAFIPNYLAIITFINSLLGRHTRRLMRDYLNCKCSPAPESSFTIIDKDCNEIVSEEKSTTMAPKKEIFYFKTPSIVWWIIIPSALIFNFIVYKNVTWLPLSYMGPAGVFLSRFENELNYIAEYTNILALVAHLGEAFYSMHLCSSLKISTDASVMWFFQTLILGFPSLSILLRKKYKQPKYKKRGD</sequence>
<comment type="similarity">
    <text evidence="1">Belongs to the short-chain dehydrogenases/reductases (SDR) family.</text>
</comment>
<dbReference type="PANTHER" id="PTHR24322:SF736">
    <property type="entry name" value="RETINOL DEHYDROGENASE 10"/>
    <property type="match status" value="1"/>
</dbReference>
<keyword evidence="3" id="KW-0812">Transmembrane</keyword>
<dbReference type="InterPro" id="IPR028110">
    <property type="entry name" value="TMEM254"/>
</dbReference>
<evidence type="ECO:0000256" key="2">
    <source>
        <dbReference type="ARBA" id="ARBA00023002"/>
    </source>
</evidence>
<dbReference type="SUPFAM" id="SSF51735">
    <property type="entry name" value="NAD(P)-binding Rossmann-fold domains"/>
    <property type="match status" value="1"/>
</dbReference>
<dbReference type="Pfam" id="PF14934">
    <property type="entry name" value="TMEM254"/>
    <property type="match status" value="1"/>
</dbReference>
<keyword evidence="3" id="KW-0472">Membrane</keyword>
<feature type="transmembrane region" description="Helical" evidence="3">
    <location>
        <begin position="339"/>
        <end position="356"/>
    </location>
</feature>
<dbReference type="Proteomes" id="UP000035680">
    <property type="component" value="Unassembled WGS sequence"/>
</dbReference>
<reference evidence="4" key="1">
    <citation type="submission" date="2014-07" db="EMBL/GenBank/DDBJ databases">
        <authorList>
            <person name="Martin A.A"/>
            <person name="De Silva N."/>
        </authorList>
    </citation>
    <scope>NUCLEOTIDE SEQUENCE</scope>
</reference>
<feature type="transmembrane region" description="Helical" evidence="3">
    <location>
        <begin position="418"/>
        <end position="436"/>
    </location>
</feature>
<evidence type="ECO:0000256" key="1">
    <source>
        <dbReference type="ARBA" id="ARBA00006484"/>
    </source>
</evidence>
<dbReference type="PRINTS" id="PR00081">
    <property type="entry name" value="GDHRDH"/>
</dbReference>
<evidence type="ECO:0000313" key="4">
    <source>
        <dbReference type="Proteomes" id="UP000035680"/>
    </source>
</evidence>
<accession>A0A0K0FP11</accession>
<dbReference type="GO" id="GO:0005811">
    <property type="term" value="C:lipid droplet"/>
    <property type="evidence" value="ECO:0007669"/>
    <property type="project" value="TreeGrafter"/>
</dbReference>
<keyword evidence="3" id="KW-1133">Transmembrane helix</keyword>
<protein>
    <submittedName>
        <fullName evidence="5">Epidermal retinol dehydrogenase 2 (inferred by orthology to a human protein)</fullName>
    </submittedName>
</protein>
<evidence type="ECO:0000256" key="3">
    <source>
        <dbReference type="SAM" id="Phobius"/>
    </source>
</evidence>
<dbReference type="AlphaFoldDB" id="A0A0K0FP11"/>
<organism evidence="4 5">
    <name type="scientific">Strongyloides venezuelensis</name>
    <name type="common">Threadworm</name>
    <dbReference type="NCBI Taxonomy" id="75913"/>
    <lineage>
        <taxon>Eukaryota</taxon>
        <taxon>Metazoa</taxon>
        <taxon>Ecdysozoa</taxon>
        <taxon>Nematoda</taxon>
        <taxon>Chromadorea</taxon>
        <taxon>Rhabditida</taxon>
        <taxon>Tylenchina</taxon>
        <taxon>Panagrolaimomorpha</taxon>
        <taxon>Strongyloidoidea</taxon>
        <taxon>Strongyloididae</taxon>
        <taxon>Strongyloides</taxon>
    </lineage>
</organism>
<dbReference type="PANTHER" id="PTHR24322">
    <property type="entry name" value="PKSB"/>
    <property type="match status" value="1"/>
</dbReference>
<keyword evidence="4" id="KW-1185">Reference proteome</keyword>
<dbReference type="InterPro" id="IPR002347">
    <property type="entry name" value="SDR_fam"/>
</dbReference>
<evidence type="ECO:0000313" key="5">
    <source>
        <dbReference type="WBParaSite" id="SVE_1086200.1"/>
    </source>
</evidence>
<name>A0A0K0FP11_STRVS</name>
<dbReference type="WBParaSite" id="SVE_1086200.1">
    <property type="protein sequence ID" value="SVE_1086200.1"/>
    <property type="gene ID" value="SVE_1086200"/>
</dbReference>
<dbReference type="GO" id="GO:0016616">
    <property type="term" value="F:oxidoreductase activity, acting on the CH-OH group of donors, NAD or NADP as acceptor"/>
    <property type="evidence" value="ECO:0007669"/>
    <property type="project" value="TreeGrafter"/>
</dbReference>
<reference evidence="5" key="2">
    <citation type="submission" date="2015-08" db="UniProtKB">
        <authorList>
            <consortium name="WormBaseParasite"/>
        </authorList>
    </citation>
    <scope>IDENTIFICATION</scope>
</reference>